<proteinExistence type="predicted"/>
<name>A0A6M3KPY0_9ZZZZ</name>
<dbReference type="EMBL" id="MT142524">
    <property type="protein sequence ID" value="QJA84106.1"/>
    <property type="molecule type" value="Genomic_DNA"/>
</dbReference>
<protein>
    <submittedName>
        <fullName evidence="2">Uncharacterized protein</fullName>
    </submittedName>
</protein>
<organism evidence="2">
    <name type="scientific">viral metagenome</name>
    <dbReference type="NCBI Taxonomy" id="1070528"/>
    <lineage>
        <taxon>unclassified sequences</taxon>
        <taxon>metagenomes</taxon>
        <taxon>organismal metagenomes</taxon>
    </lineage>
</organism>
<evidence type="ECO:0000313" key="1">
    <source>
        <dbReference type="EMBL" id="QJA65558.1"/>
    </source>
</evidence>
<sequence length="203" mass="23617">MTEEVARYEVVGPLSGDEKHLLQELEEIIERNMKGAFEWGTALMEIRGKKLYRSTHMRFEDYVRDRWDIGRRYANMLIEATQVVERLGTIVPLPLNEAQVRPLTKLNPHEQPEAWAEAVKTAPKGKVTASHVKRVVMARLCQKSIQKVRTTRDAVHKEIHDIRFKNTFHDFMQQIIEAARTGWKSVPKAEVKRHIQELLEAVK</sequence>
<dbReference type="EMBL" id="MT141540">
    <property type="protein sequence ID" value="QJA65558.1"/>
    <property type="molecule type" value="Genomic_DNA"/>
</dbReference>
<accession>A0A6M3KPY0</accession>
<gene>
    <name evidence="2" type="ORF">MM415A00224_0005</name>
    <name evidence="1" type="ORF">MM415B00387_0051</name>
</gene>
<reference evidence="2" key="1">
    <citation type="submission" date="2020-03" db="EMBL/GenBank/DDBJ databases">
        <title>The deep terrestrial virosphere.</title>
        <authorList>
            <person name="Holmfeldt K."/>
            <person name="Nilsson E."/>
            <person name="Simone D."/>
            <person name="Lopez-Fernandez M."/>
            <person name="Wu X."/>
            <person name="de Brujin I."/>
            <person name="Lundin D."/>
            <person name="Andersson A."/>
            <person name="Bertilsson S."/>
            <person name="Dopson M."/>
        </authorList>
    </citation>
    <scope>NUCLEOTIDE SEQUENCE</scope>
    <source>
        <strain evidence="2">MM415A00224</strain>
        <strain evidence="1">MM415B00387</strain>
    </source>
</reference>
<dbReference type="AlphaFoldDB" id="A0A6M3KPY0"/>
<evidence type="ECO:0000313" key="2">
    <source>
        <dbReference type="EMBL" id="QJA84106.1"/>
    </source>
</evidence>